<reference evidence="1 2" key="1">
    <citation type="submission" date="2018-12" db="EMBL/GenBank/DDBJ databases">
        <authorList>
            <consortium name="Pathogen Informatics"/>
        </authorList>
    </citation>
    <scope>NUCLEOTIDE SEQUENCE [LARGE SCALE GENOMIC DNA]</scope>
    <source>
        <strain evidence="1 2">NCTC13193</strain>
    </source>
</reference>
<organism evidence="1 2">
    <name type="scientific">Serratia fonticola</name>
    <dbReference type="NCBI Taxonomy" id="47917"/>
    <lineage>
        <taxon>Bacteria</taxon>
        <taxon>Pseudomonadati</taxon>
        <taxon>Pseudomonadota</taxon>
        <taxon>Gammaproteobacteria</taxon>
        <taxon>Enterobacterales</taxon>
        <taxon>Yersiniaceae</taxon>
        <taxon>Serratia</taxon>
    </lineage>
</organism>
<dbReference type="KEGG" id="sfw:WN53_11660"/>
<dbReference type="AlphaFoldDB" id="A0A0F7HAG0"/>
<dbReference type="InterPro" id="IPR043128">
    <property type="entry name" value="Rev_trsase/Diguanyl_cyclase"/>
</dbReference>
<dbReference type="InterPro" id="IPR052163">
    <property type="entry name" value="DGC-Regulatory_Protein"/>
</dbReference>
<dbReference type="PANTHER" id="PTHR46663:SF2">
    <property type="entry name" value="GGDEF DOMAIN-CONTAINING PROTEIN"/>
    <property type="match status" value="1"/>
</dbReference>
<sequence>MKLLGQKGSATSRPTLGQVLQRMNLGLALIAVSAAGIFLTLLALFALRAYANHNLHLIARSISYTAEAAVVFEDRPAAREALMLIASNEEVSEAKILDMQGIALASWSHPADSPLHGLEQMVARWILPEAVVLPIAREGKQIGLVWLTGNGSSLLKFLLRGMVGMIACLMLSTLCALVLSRRMLRGIVTSLDDITNVAHTVRRDRTFELRVPSAPIAELHELSCDFNGLLDEIEAWQQHLQQENDALTHQATHDSLTGLPNRAFFEAQLGRALSELEPDEKLAVLFIDGNRFKEVNDNHGHAAGDTVLITIAERLRSRLRKHDLVARMGGDEFAILLAPLKDTNDVLPIADIIIECMQQPIVLPNKERVIAALSIGIAFYPEHASTTQELLNEADDAMYRAKHLSHGGWRLAMRK</sequence>
<dbReference type="GO" id="GO:0007165">
    <property type="term" value="P:signal transduction"/>
    <property type="evidence" value="ECO:0007669"/>
    <property type="project" value="InterPro"/>
</dbReference>
<dbReference type="SUPFAM" id="SSF55073">
    <property type="entry name" value="Nucleotide cyclase"/>
    <property type="match status" value="1"/>
</dbReference>
<proteinExistence type="predicted"/>
<dbReference type="SMART" id="SM00267">
    <property type="entry name" value="GGDEF"/>
    <property type="match status" value="1"/>
</dbReference>
<dbReference type="Pfam" id="PF00990">
    <property type="entry name" value="GGDEF"/>
    <property type="match status" value="1"/>
</dbReference>
<dbReference type="InterPro" id="IPR003660">
    <property type="entry name" value="HAMP_dom"/>
</dbReference>
<dbReference type="GO" id="GO:0016020">
    <property type="term" value="C:membrane"/>
    <property type="evidence" value="ECO:0007669"/>
    <property type="project" value="InterPro"/>
</dbReference>
<dbReference type="CDD" id="cd01949">
    <property type="entry name" value="GGDEF"/>
    <property type="match status" value="1"/>
</dbReference>
<dbReference type="GeneID" id="30320825"/>
<keyword evidence="1" id="KW-0808">Transferase</keyword>
<evidence type="ECO:0000313" key="2">
    <source>
        <dbReference type="Proteomes" id="UP000270487"/>
    </source>
</evidence>
<dbReference type="Gene3D" id="3.30.70.270">
    <property type="match status" value="1"/>
</dbReference>
<accession>A0A0F7HAG0</accession>
<protein>
    <submittedName>
        <fullName evidence="1">Probable diguanylate cyclase YfiN</fullName>
        <ecNumber evidence="1">2.7.7.65</ecNumber>
    </submittedName>
</protein>
<keyword evidence="1" id="KW-0548">Nucleotidyltransferase</keyword>
<dbReference type="NCBIfam" id="TIGR00254">
    <property type="entry name" value="GGDEF"/>
    <property type="match status" value="1"/>
</dbReference>
<gene>
    <name evidence="1" type="primary">yfiN</name>
    <name evidence="1" type="ORF">NCTC13193_00777</name>
</gene>
<dbReference type="Pfam" id="PF17152">
    <property type="entry name" value="CHASE8"/>
    <property type="match status" value="1"/>
</dbReference>
<dbReference type="GO" id="GO:0052621">
    <property type="term" value="F:diguanylate cyclase activity"/>
    <property type="evidence" value="ECO:0007669"/>
    <property type="project" value="UniProtKB-EC"/>
</dbReference>
<name>A0A0F7HAG0_SERFO</name>
<dbReference type="InterPro" id="IPR029787">
    <property type="entry name" value="Nucleotide_cyclase"/>
</dbReference>
<dbReference type="EC" id="2.7.7.65" evidence="1"/>
<dbReference type="PROSITE" id="PS50885">
    <property type="entry name" value="HAMP"/>
    <property type="match status" value="1"/>
</dbReference>
<dbReference type="PANTHER" id="PTHR46663">
    <property type="entry name" value="DIGUANYLATE CYCLASE DGCT-RELATED"/>
    <property type="match status" value="1"/>
</dbReference>
<evidence type="ECO:0000313" key="1">
    <source>
        <dbReference type="EMBL" id="VEI63456.1"/>
    </source>
</evidence>
<dbReference type="STRING" id="47917.AV650_07215"/>
<dbReference type="EMBL" id="LR134492">
    <property type="protein sequence ID" value="VEI63456.1"/>
    <property type="molecule type" value="Genomic_DNA"/>
</dbReference>
<dbReference type="InterPro" id="IPR033417">
    <property type="entry name" value="CHASE8"/>
</dbReference>
<dbReference type="InterPro" id="IPR000160">
    <property type="entry name" value="GGDEF_dom"/>
</dbReference>
<dbReference type="PROSITE" id="PS50887">
    <property type="entry name" value="GGDEF"/>
    <property type="match status" value="1"/>
</dbReference>
<dbReference type="RefSeq" id="WP_024483592.1">
    <property type="nucleotide sequence ID" value="NZ_CAMISI010000001.1"/>
</dbReference>
<dbReference type="Proteomes" id="UP000270487">
    <property type="component" value="Chromosome"/>
</dbReference>